<dbReference type="EMBL" id="QDKL01000002">
    <property type="protein sequence ID" value="RZF21777.1"/>
    <property type="molecule type" value="Genomic_DNA"/>
</dbReference>
<reference evidence="2" key="1">
    <citation type="journal article" date="2019" name="Int. J. Syst. Evol. Microbiol.">
        <title>Halobacteriovorax valvorus sp. nov., a novel prokaryotic predator isolated from coastal seawater of China.</title>
        <authorList>
            <person name="Chen M.-X."/>
        </authorList>
    </citation>
    <scope>NUCLEOTIDE SEQUENCE [LARGE SCALE GENOMIC DNA]</scope>
    <source>
        <strain evidence="2">BL9</strain>
    </source>
</reference>
<evidence type="ECO:0000313" key="2">
    <source>
        <dbReference type="Proteomes" id="UP000443582"/>
    </source>
</evidence>
<name>A0ABY0IGK8_9BACT</name>
<keyword evidence="2" id="KW-1185">Reference proteome</keyword>
<accession>A0ABY0IGK8</accession>
<proteinExistence type="predicted"/>
<dbReference type="Proteomes" id="UP000443582">
    <property type="component" value="Unassembled WGS sequence"/>
</dbReference>
<evidence type="ECO:0008006" key="3">
    <source>
        <dbReference type="Google" id="ProtNLM"/>
    </source>
</evidence>
<gene>
    <name evidence="1" type="ORF">DAY19_08795</name>
</gene>
<sequence length="346" mass="40544">MKKLLVLATVLFVSCNSSDKEKINKSFKLASNEMRSTFSIECENFRTNLVSSENKVTCEESGSTNRPMYLRNINSQKSLSLYDLTNENEIELEVSLDEQVVEATFILVSKNGKELSNQAYYHQNDRKIFFYEVEEDAFINHKVHLKTLRLRLKNDEVVTYNNEVDNGCVTGKISLDEFKSLVQPEQCKGLKSQTIYTGAVVKRPMFHDIKVSDVGYRKVPQIIISKPVPRNWKPYRIIEVQHQYTVRYFDYFEESVEKFNDFFTRDDFGNLEITKSKDCLVTGVVEYRDWNLRTRRWDVLNDETVYKHVYGEIEIQGEVLDAVEDYKRQECFDLKPKPVGYVLIQE</sequence>
<comment type="caution">
    <text evidence="1">The sequence shown here is derived from an EMBL/GenBank/DDBJ whole genome shotgun (WGS) entry which is preliminary data.</text>
</comment>
<organism evidence="1 2">
    <name type="scientific">Halobacteriovorax vibrionivorans</name>
    <dbReference type="NCBI Taxonomy" id="2152716"/>
    <lineage>
        <taxon>Bacteria</taxon>
        <taxon>Pseudomonadati</taxon>
        <taxon>Bdellovibrionota</taxon>
        <taxon>Bacteriovoracia</taxon>
        <taxon>Bacteriovoracales</taxon>
        <taxon>Halobacteriovoraceae</taxon>
        <taxon>Halobacteriovorax</taxon>
    </lineage>
</organism>
<protein>
    <recommendedName>
        <fullName evidence="3">Lipoprotein</fullName>
    </recommendedName>
</protein>
<evidence type="ECO:0000313" key="1">
    <source>
        <dbReference type="EMBL" id="RZF21777.1"/>
    </source>
</evidence>
<dbReference type="RefSeq" id="WP_115361506.1">
    <property type="nucleotide sequence ID" value="NZ_QDKL01000002.1"/>
</dbReference>
<dbReference type="PROSITE" id="PS51257">
    <property type="entry name" value="PROKAR_LIPOPROTEIN"/>
    <property type="match status" value="1"/>
</dbReference>